<gene>
    <name evidence="2" type="ORF">FBUS_00304</name>
</gene>
<dbReference type="AlphaFoldDB" id="A0A8E0VDW3"/>
<dbReference type="EMBL" id="LUCM01009096">
    <property type="protein sequence ID" value="KAA0187478.1"/>
    <property type="molecule type" value="Genomic_DNA"/>
</dbReference>
<keyword evidence="2" id="KW-0547">Nucleotide-binding</keyword>
<comment type="caution">
    <text evidence="2">The sequence shown here is derived from an EMBL/GenBank/DDBJ whole genome shotgun (WGS) entry which is preliminary data.</text>
</comment>
<dbReference type="PANTHER" id="PTHR11472">
    <property type="entry name" value="DNA REPAIR DEAD HELICASE RAD3/XP-D SUBFAMILY MEMBER"/>
    <property type="match status" value="1"/>
</dbReference>
<dbReference type="SMART" id="SM00491">
    <property type="entry name" value="HELICc2"/>
    <property type="match status" value="1"/>
</dbReference>
<keyword evidence="2" id="KW-0378">Hydrolase</keyword>
<evidence type="ECO:0000313" key="2">
    <source>
        <dbReference type="EMBL" id="KAA0187478.1"/>
    </source>
</evidence>
<feature type="domain" description="ATP-dependent helicase C-terminal" evidence="1">
    <location>
        <begin position="1"/>
        <end position="115"/>
    </location>
</feature>
<organism evidence="2 3">
    <name type="scientific">Fasciolopsis buskii</name>
    <dbReference type="NCBI Taxonomy" id="27845"/>
    <lineage>
        <taxon>Eukaryota</taxon>
        <taxon>Metazoa</taxon>
        <taxon>Spiralia</taxon>
        <taxon>Lophotrochozoa</taxon>
        <taxon>Platyhelminthes</taxon>
        <taxon>Trematoda</taxon>
        <taxon>Digenea</taxon>
        <taxon>Plagiorchiida</taxon>
        <taxon>Echinostomata</taxon>
        <taxon>Echinostomatoidea</taxon>
        <taxon>Fasciolidae</taxon>
        <taxon>Fasciolopsis</taxon>
    </lineage>
</organism>
<keyword evidence="3" id="KW-1185">Reference proteome</keyword>
<dbReference type="GO" id="GO:0016818">
    <property type="term" value="F:hydrolase activity, acting on acid anhydrides, in phosphorus-containing anhydrides"/>
    <property type="evidence" value="ECO:0007669"/>
    <property type="project" value="InterPro"/>
</dbReference>
<dbReference type="Pfam" id="PF13307">
    <property type="entry name" value="Helicase_C_2"/>
    <property type="match status" value="1"/>
</dbReference>
<dbReference type="GO" id="GO:0003678">
    <property type="term" value="F:DNA helicase activity"/>
    <property type="evidence" value="ECO:0007669"/>
    <property type="project" value="TreeGrafter"/>
</dbReference>
<dbReference type="Proteomes" id="UP000728185">
    <property type="component" value="Unassembled WGS sequence"/>
</dbReference>
<reference evidence="2" key="1">
    <citation type="submission" date="2019-05" db="EMBL/GenBank/DDBJ databases">
        <title>Annotation for the trematode Fasciolopsis buski.</title>
        <authorList>
            <person name="Choi Y.-J."/>
        </authorList>
    </citation>
    <scope>NUCLEOTIDE SEQUENCE</scope>
    <source>
        <strain evidence="2">HT</strain>
        <tissue evidence="2">Whole worm</tissue>
    </source>
</reference>
<keyword evidence="2" id="KW-0067">ATP-binding</keyword>
<dbReference type="OrthoDB" id="267079at2759"/>
<dbReference type="GO" id="GO:0005524">
    <property type="term" value="F:ATP binding"/>
    <property type="evidence" value="ECO:0007669"/>
    <property type="project" value="InterPro"/>
</dbReference>
<dbReference type="InterPro" id="IPR006555">
    <property type="entry name" value="ATP-dep_Helicase_C"/>
</dbReference>
<name>A0A8E0VDW3_9TREM</name>
<dbReference type="InterPro" id="IPR045028">
    <property type="entry name" value="DinG/Rad3-like"/>
</dbReference>
<keyword evidence="2" id="KW-0347">Helicase</keyword>
<dbReference type="InterPro" id="IPR027417">
    <property type="entry name" value="P-loop_NTPase"/>
</dbReference>
<protein>
    <submittedName>
        <fullName evidence="2">Putative ATP-dependent RNA helicase DDX11</fullName>
    </submittedName>
</protein>
<proteinExistence type="predicted"/>
<dbReference type="PANTHER" id="PTHR11472:SF41">
    <property type="entry name" value="ATP-DEPENDENT DNA HELICASE DDX11-RELATED"/>
    <property type="match status" value="1"/>
</dbReference>
<dbReference type="GO" id="GO:0034085">
    <property type="term" value="P:establishment of sister chromatid cohesion"/>
    <property type="evidence" value="ECO:0007669"/>
    <property type="project" value="TreeGrafter"/>
</dbReference>
<evidence type="ECO:0000313" key="3">
    <source>
        <dbReference type="Proteomes" id="UP000728185"/>
    </source>
</evidence>
<dbReference type="GO" id="GO:0005634">
    <property type="term" value="C:nucleus"/>
    <property type="evidence" value="ECO:0007669"/>
    <property type="project" value="TreeGrafter"/>
</dbReference>
<dbReference type="GO" id="GO:0003676">
    <property type="term" value="F:nucleic acid binding"/>
    <property type="evidence" value="ECO:0007669"/>
    <property type="project" value="InterPro"/>
</dbReference>
<accession>A0A8E0VDW3</accession>
<dbReference type="Gene3D" id="3.40.50.300">
    <property type="entry name" value="P-loop containing nucleotide triphosphate hydrolases"/>
    <property type="match status" value="1"/>
</dbReference>
<sequence length="164" mass="18446">MEGYTRTICDAKLGAVIICVTGGKLSEGINFSDELARAVIVVGMPYPNPNCPLLREKMAYLDRQFGNRPSYKSISPGRQHYEALCMRAINQAIGRSVRHAKDYAAVFLVDRRFTRPNIQQKLADWVAYGLQCTLGTNVLKISLGQAMKKLHEFFISAKKYTIQK</sequence>
<evidence type="ECO:0000259" key="1">
    <source>
        <dbReference type="SMART" id="SM00491"/>
    </source>
</evidence>
<dbReference type="GO" id="GO:0006139">
    <property type="term" value="P:nucleobase-containing compound metabolic process"/>
    <property type="evidence" value="ECO:0007669"/>
    <property type="project" value="InterPro"/>
</dbReference>